<comment type="caution">
    <text evidence="1">The sequence shown here is derived from an EMBL/GenBank/DDBJ whole genome shotgun (WGS) entry which is preliminary data.</text>
</comment>
<organism evidence="1 2">
    <name type="scientific">Pseudomonas syringae pv. actinidiae</name>
    <dbReference type="NCBI Taxonomy" id="103796"/>
    <lineage>
        <taxon>Bacteria</taxon>
        <taxon>Pseudomonadati</taxon>
        <taxon>Pseudomonadota</taxon>
        <taxon>Gammaproteobacteria</taxon>
        <taxon>Pseudomonadales</taxon>
        <taxon>Pseudomonadaceae</taxon>
        <taxon>Pseudomonas</taxon>
        <taxon>Pseudomonas syringae</taxon>
    </lineage>
</organism>
<dbReference type="Proteomes" id="UP000247480">
    <property type="component" value="Unassembled WGS sequence"/>
</dbReference>
<reference evidence="1 2" key="1">
    <citation type="submission" date="2018-04" db="EMBL/GenBank/DDBJ databases">
        <title>Draft genome sequence of Pseudomonas syringae pv. actinidiae biovar 1 strains isolated from kiwifruit in Kagawa prefecture.</title>
        <authorList>
            <person name="Tabuchi M."/>
            <person name="Saito M."/>
            <person name="Fujiwara S."/>
            <person name="Sasa N."/>
            <person name="Akimitsu K."/>
            <person name="Gomi K."/>
            <person name="Konishi-Sugita S."/>
            <person name="Hamano K."/>
            <person name="Kataoka I."/>
        </authorList>
    </citation>
    <scope>NUCLEOTIDE SEQUENCE [LARGE SCALE GENOMIC DNA]</scope>
    <source>
        <strain evidence="1 2">MAFF212206</strain>
    </source>
</reference>
<name>A0A2V0Q6R8_PSESF</name>
<proteinExistence type="predicted"/>
<evidence type="ECO:0000313" key="1">
    <source>
        <dbReference type="EMBL" id="GBH08446.1"/>
    </source>
</evidence>
<dbReference type="EMBL" id="BGJZ01000090">
    <property type="protein sequence ID" value="GBH08446.1"/>
    <property type="molecule type" value="Genomic_DNA"/>
</dbReference>
<sequence length="101" mass="11465">MSLPEHSFRPEINAVVVLVFIRKVSLAGKSGSALSAYELLLDYGHSRIRAACYHSINEKDYAETGRVMHRLQEAELTGLREEEGVSEQIKGRRTCVRHRHC</sequence>
<gene>
    <name evidence="1" type="ORF">KPSA1_01820</name>
</gene>
<protein>
    <submittedName>
        <fullName evidence="1">Uncharacterized protein</fullName>
    </submittedName>
</protein>
<evidence type="ECO:0000313" key="2">
    <source>
        <dbReference type="Proteomes" id="UP000247480"/>
    </source>
</evidence>
<dbReference type="AlphaFoldDB" id="A0A2V0Q6R8"/>
<accession>A0A2V0Q6R8</accession>